<keyword evidence="1" id="KW-0732">Signal</keyword>
<accession>B9RHK3</accession>
<evidence type="ECO:0000256" key="1">
    <source>
        <dbReference type="SAM" id="SignalP"/>
    </source>
</evidence>
<proteinExistence type="predicted"/>
<name>B9RHK3_RICCO</name>
<keyword evidence="3" id="KW-1185">Reference proteome</keyword>
<evidence type="ECO:0000313" key="2">
    <source>
        <dbReference type="EMBL" id="EEF49213.1"/>
    </source>
</evidence>
<feature type="chain" id="PRO_5002890995" evidence="1">
    <location>
        <begin position="17"/>
        <end position="61"/>
    </location>
</feature>
<dbReference type="Proteomes" id="UP000008311">
    <property type="component" value="Unassembled WGS sequence"/>
</dbReference>
<reference evidence="3" key="1">
    <citation type="journal article" date="2010" name="Nat. Biotechnol.">
        <title>Draft genome sequence of the oilseed species Ricinus communis.</title>
        <authorList>
            <person name="Chan A.P."/>
            <person name="Crabtree J."/>
            <person name="Zhao Q."/>
            <person name="Lorenzi H."/>
            <person name="Orvis J."/>
            <person name="Puiu D."/>
            <person name="Melake-Berhan A."/>
            <person name="Jones K.M."/>
            <person name="Redman J."/>
            <person name="Chen G."/>
            <person name="Cahoon E.B."/>
            <person name="Gedil M."/>
            <person name="Stanke M."/>
            <person name="Haas B.J."/>
            <person name="Wortman J.R."/>
            <person name="Fraser-Liggett C.M."/>
            <person name="Ravel J."/>
            <person name="Rabinowicz P.D."/>
        </authorList>
    </citation>
    <scope>NUCLEOTIDE SEQUENCE [LARGE SCALE GENOMIC DNA]</scope>
    <source>
        <strain evidence="3">cv. Hale</strain>
    </source>
</reference>
<protein>
    <submittedName>
        <fullName evidence="2">Uncharacterized protein</fullName>
    </submittedName>
</protein>
<dbReference type="EMBL" id="EQ973779">
    <property type="protein sequence ID" value="EEF49213.1"/>
    <property type="molecule type" value="Genomic_DNA"/>
</dbReference>
<feature type="signal peptide" evidence="1">
    <location>
        <begin position="1"/>
        <end position="16"/>
    </location>
</feature>
<evidence type="ECO:0000313" key="3">
    <source>
        <dbReference type="Proteomes" id="UP000008311"/>
    </source>
</evidence>
<dbReference type="InParanoid" id="B9RHK3"/>
<dbReference type="AlphaFoldDB" id="B9RHK3"/>
<sequence length="61" mass="6908">MSVLLVICIYKVKVYALEKIQDYKMGSKCPIDLEIEKTCKKANKKNKKEQMANESDAVLAA</sequence>
<organism evidence="2 3">
    <name type="scientific">Ricinus communis</name>
    <name type="common">Castor bean</name>
    <dbReference type="NCBI Taxonomy" id="3988"/>
    <lineage>
        <taxon>Eukaryota</taxon>
        <taxon>Viridiplantae</taxon>
        <taxon>Streptophyta</taxon>
        <taxon>Embryophyta</taxon>
        <taxon>Tracheophyta</taxon>
        <taxon>Spermatophyta</taxon>
        <taxon>Magnoliopsida</taxon>
        <taxon>eudicotyledons</taxon>
        <taxon>Gunneridae</taxon>
        <taxon>Pentapetalae</taxon>
        <taxon>rosids</taxon>
        <taxon>fabids</taxon>
        <taxon>Malpighiales</taxon>
        <taxon>Euphorbiaceae</taxon>
        <taxon>Acalyphoideae</taxon>
        <taxon>Acalypheae</taxon>
        <taxon>Ricinus</taxon>
    </lineage>
</organism>
<gene>
    <name evidence="2" type="ORF">RCOM_1528600</name>
</gene>